<dbReference type="PANTHER" id="PTHR21011:SF1">
    <property type="entry name" value="SMALL RIBOSOMAL SUBUNIT PROTEIN BS6M"/>
    <property type="match status" value="1"/>
</dbReference>
<proteinExistence type="inferred from homology"/>
<comment type="similarity">
    <text evidence="1">Belongs to the bacterial ribosomal protein bS6 family.</text>
</comment>
<dbReference type="Proteomes" id="UP000694580">
    <property type="component" value="Chromosome 8"/>
</dbReference>
<dbReference type="PANTHER" id="PTHR21011">
    <property type="entry name" value="MITOCHONDRIAL 28S RIBOSOMAL PROTEIN S6"/>
    <property type="match status" value="1"/>
</dbReference>
<sequence>MPRYELALIVKAMQRPETAAVLRRTVETLMERGAVVRALENLGERTLPYKMSKHNLRHTRGGYFLVDFHASPGAVSGLLDHLERDVDVLRPTVLKREQASGKCCKYKCIERLNLEYCIQPRHLHGDFGAVVALRGLRRLPVRIHQGATEQSTVPTAPRVPVTVPQSQSLHFHLIWKKEAQQSRLKG</sequence>
<dbReference type="NCBIfam" id="TIGR00166">
    <property type="entry name" value="S6"/>
    <property type="match status" value="1"/>
</dbReference>
<dbReference type="GO" id="GO:0070181">
    <property type="term" value="F:small ribosomal subunit rRNA binding"/>
    <property type="evidence" value="ECO:0007669"/>
    <property type="project" value="TreeGrafter"/>
</dbReference>
<dbReference type="InterPro" id="IPR014717">
    <property type="entry name" value="Transl_elong_EF1B/ribsomal_bS6"/>
</dbReference>
<dbReference type="AlphaFoldDB" id="A0AAY4DY24"/>
<dbReference type="InterPro" id="IPR035980">
    <property type="entry name" value="Ribosomal_bS6_sf"/>
</dbReference>
<dbReference type="GO" id="GO:0005763">
    <property type="term" value="C:mitochondrial small ribosomal subunit"/>
    <property type="evidence" value="ECO:0007669"/>
    <property type="project" value="TreeGrafter"/>
</dbReference>
<organism evidence="4 5">
    <name type="scientific">Denticeps clupeoides</name>
    <name type="common">denticle herring</name>
    <dbReference type="NCBI Taxonomy" id="299321"/>
    <lineage>
        <taxon>Eukaryota</taxon>
        <taxon>Metazoa</taxon>
        <taxon>Chordata</taxon>
        <taxon>Craniata</taxon>
        <taxon>Vertebrata</taxon>
        <taxon>Euteleostomi</taxon>
        <taxon>Actinopterygii</taxon>
        <taxon>Neopterygii</taxon>
        <taxon>Teleostei</taxon>
        <taxon>Clupei</taxon>
        <taxon>Clupeiformes</taxon>
        <taxon>Denticipitoidei</taxon>
        <taxon>Denticipitidae</taxon>
        <taxon>Denticeps</taxon>
    </lineage>
</organism>
<dbReference type="CDD" id="cd15465">
    <property type="entry name" value="bS6_mito"/>
    <property type="match status" value="1"/>
</dbReference>
<dbReference type="Gene3D" id="3.30.70.60">
    <property type="match status" value="1"/>
</dbReference>
<dbReference type="InterPro" id="IPR000529">
    <property type="entry name" value="Ribosomal_bS6"/>
</dbReference>
<evidence type="ECO:0000256" key="2">
    <source>
        <dbReference type="ARBA" id="ARBA00035170"/>
    </source>
</evidence>
<keyword evidence="5" id="KW-1185">Reference proteome</keyword>
<dbReference type="Ensembl" id="ENSDCDT00010060819.1">
    <property type="protein sequence ID" value="ENSDCDP00010050397.1"/>
    <property type="gene ID" value="ENSDCDG00010029893.1"/>
</dbReference>
<evidence type="ECO:0000256" key="3">
    <source>
        <dbReference type="ARBA" id="ARBA00035365"/>
    </source>
</evidence>
<dbReference type="GO" id="GO:0003735">
    <property type="term" value="F:structural constituent of ribosome"/>
    <property type="evidence" value="ECO:0007669"/>
    <property type="project" value="InterPro"/>
</dbReference>
<evidence type="ECO:0000313" key="5">
    <source>
        <dbReference type="Proteomes" id="UP000694580"/>
    </source>
</evidence>
<dbReference type="GeneTree" id="ENSGT00390000014606"/>
<dbReference type="Pfam" id="PF01250">
    <property type="entry name" value="Ribosomal_S6"/>
    <property type="match status" value="1"/>
</dbReference>
<name>A0AAY4DY24_9TELE</name>
<reference evidence="4 5" key="1">
    <citation type="submission" date="2020-06" db="EMBL/GenBank/DDBJ databases">
        <authorList>
            <consortium name="Wellcome Sanger Institute Data Sharing"/>
        </authorList>
    </citation>
    <scope>NUCLEOTIDE SEQUENCE [LARGE SCALE GENOMIC DNA]</scope>
</reference>
<evidence type="ECO:0000313" key="4">
    <source>
        <dbReference type="Ensembl" id="ENSDCDP00010050397.1"/>
    </source>
</evidence>
<protein>
    <recommendedName>
        <fullName evidence="2">Small ribosomal subunit protein bS6m</fullName>
    </recommendedName>
    <alternativeName>
        <fullName evidence="3">28S ribosomal protein S6, mitochondrial</fullName>
    </alternativeName>
</protein>
<dbReference type="SUPFAM" id="SSF54995">
    <property type="entry name" value="Ribosomal protein S6"/>
    <property type="match status" value="1"/>
</dbReference>
<reference evidence="4" key="2">
    <citation type="submission" date="2025-08" db="UniProtKB">
        <authorList>
            <consortium name="Ensembl"/>
        </authorList>
    </citation>
    <scope>IDENTIFICATION</scope>
</reference>
<gene>
    <name evidence="4" type="primary">MRPS6</name>
</gene>
<evidence type="ECO:0000256" key="1">
    <source>
        <dbReference type="ARBA" id="ARBA00009512"/>
    </source>
</evidence>
<reference evidence="4" key="3">
    <citation type="submission" date="2025-09" db="UniProtKB">
        <authorList>
            <consortium name="Ensembl"/>
        </authorList>
    </citation>
    <scope>IDENTIFICATION</scope>
</reference>
<dbReference type="GO" id="GO:0006412">
    <property type="term" value="P:translation"/>
    <property type="evidence" value="ECO:0007669"/>
    <property type="project" value="InterPro"/>
</dbReference>
<accession>A0AAY4DY24</accession>